<feature type="transmembrane region" description="Helical" evidence="1">
    <location>
        <begin position="166"/>
        <end position="190"/>
    </location>
</feature>
<feature type="transmembrane region" description="Helical" evidence="1">
    <location>
        <begin position="55"/>
        <end position="81"/>
    </location>
</feature>
<feature type="domain" description="Inositolphosphotransferase Aur1/Ipt1" evidence="2">
    <location>
        <begin position="139"/>
        <end position="338"/>
    </location>
</feature>
<keyword evidence="1" id="KW-1133">Transmembrane helix</keyword>
<keyword evidence="1" id="KW-0812">Transmembrane</keyword>
<keyword evidence="1" id="KW-0472">Membrane</keyword>
<feature type="transmembrane region" description="Helical" evidence="1">
    <location>
        <begin position="28"/>
        <end position="49"/>
    </location>
</feature>
<name>A0A330HFT9_9HYPH</name>
<feature type="transmembrane region" description="Helical" evidence="1">
    <location>
        <begin position="102"/>
        <end position="121"/>
    </location>
</feature>
<dbReference type="EMBL" id="QMBP01000014">
    <property type="protein sequence ID" value="RAZ87541.1"/>
    <property type="molecule type" value="Genomic_DNA"/>
</dbReference>
<feature type="transmembrane region" description="Helical" evidence="1">
    <location>
        <begin position="273"/>
        <end position="294"/>
    </location>
</feature>
<feature type="transmembrane region" description="Helical" evidence="1">
    <location>
        <begin position="328"/>
        <end position="346"/>
    </location>
</feature>
<reference evidence="4" key="1">
    <citation type="submission" date="2018-06" db="EMBL/GenBank/DDBJ databases">
        <authorList>
            <person name="Helene L.C."/>
            <person name="Dall'Agnol R."/>
            <person name="Delamuta J.R."/>
            <person name="Hungria M."/>
        </authorList>
    </citation>
    <scope>NUCLEOTIDE SEQUENCE [LARGE SCALE GENOMIC DNA]</scope>
    <source>
        <strain evidence="4">AC99b</strain>
    </source>
</reference>
<evidence type="ECO:0000313" key="4">
    <source>
        <dbReference type="Proteomes" id="UP000251558"/>
    </source>
</evidence>
<feature type="transmembrane region" description="Helical" evidence="1">
    <location>
        <begin position="202"/>
        <end position="228"/>
    </location>
</feature>
<organism evidence="3 4">
    <name type="scientific">Mesorhizobium hawassense</name>
    <dbReference type="NCBI Taxonomy" id="1209954"/>
    <lineage>
        <taxon>Bacteria</taxon>
        <taxon>Pseudomonadati</taxon>
        <taxon>Pseudomonadota</taxon>
        <taxon>Alphaproteobacteria</taxon>
        <taxon>Hyphomicrobiales</taxon>
        <taxon>Phyllobacteriaceae</taxon>
        <taxon>Mesorhizobium</taxon>
    </lineage>
</organism>
<dbReference type="AlphaFoldDB" id="A0A330HFT9"/>
<dbReference type="Pfam" id="PF14378">
    <property type="entry name" value="PAP2_3"/>
    <property type="match status" value="1"/>
</dbReference>
<evidence type="ECO:0000256" key="1">
    <source>
        <dbReference type="SAM" id="Phobius"/>
    </source>
</evidence>
<accession>A0A330HFT9</accession>
<evidence type="ECO:0000259" key="2">
    <source>
        <dbReference type="Pfam" id="PF14378"/>
    </source>
</evidence>
<gene>
    <name evidence="3" type="ORF">DPM33_25825</name>
</gene>
<keyword evidence="4" id="KW-1185">Reference proteome</keyword>
<protein>
    <recommendedName>
        <fullName evidence="2">Inositolphosphotransferase Aur1/Ipt1 domain-containing protein</fullName>
    </recommendedName>
</protein>
<proteinExistence type="predicted"/>
<reference evidence="3 4" key="2">
    <citation type="submission" date="2018-07" db="EMBL/GenBank/DDBJ databases">
        <title>Diversity of Mesorhizobium strains in Brazil.</title>
        <authorList>
            <person name="Helene L.C.F."/>
            <person name="Dall'Agnol R."/>
            <person name="Delamuta J.R.M."/>
            <person name="Hungria M."/>
        </authorList>
    </citation>
    <scope>NUCLEOTIDE SEQUENCE [LARGE SCALE GENOMIC DNA]</scope>
    <source>
        <strain evidence="3 4">AC99b</strain>
    </source>
</reference>
<evidence type="ECO:0000313" key="3">
    <source>
        <dbReference type="EMBL" id="RAZ87541.1"/>
    </source>
</evidence>
<dbReference type="InterPro" id="IPR026841">
    <property type="entry name" value="Aur1/Ipt1"/>
</dbReference>
<dbReference type="GO" id="GO:0016020">
    <property type="term" value="C:membrane"/>
    <property type="evidence" value="ECO:0007669"/>
    <property type="project" value="UniProtKB-SubCell"/>
</dbReference>
<sequence>MAPKFSPMTPKVETEVRRSPAAWRSNQPFFLVFIFYALTVLVAAMHWHLALDPELYGMLFVLFGVAISVLVLVVMSVGVMLQKPKRLLPALVDSFFANDFPNRLVIGLPVALALPIFFSLFTSVKNGLSKMVPFYADPALITIDRKIHGGMDAWQTLHPLLGNGPAIFALNFVYNSWFIVMFVVLFCVAFSIGNERARAQYLVAFVIVWGLLGNFVATLFASVGPVYVSPFYGDETFSPLMNFLQATDMNYPVWALRTQKLLLANAASIGPRVGSGISAFPSIHVAVATLNAIYFWRFGGFLRWAGIAFLLLIQLGSVHLAWHYGIDGYASLLATPIIWVFAGWFCRAQLK</sequence>
<dbReference type="Proteomes" id="UP000251558">
    <property type="component" value="Unassembled WGS sequence"/>
</dbReference>
<comment type="caution">
    <text evidence="3">The sequence shown here is derived from an EMBL/GenBank/DDBJ whole genome shotgun (WGS) entry which is preliminary data.</text>
</comment>
<feature type="transmembrane region" description="Helical" evidence="1">
    <location>
        <begin position="301"/>
        <end position="322"/>
    </location>
</feature>